<sequence length="287" mass="32263">MMEFIKKNKMFVAVLTFIFVVMAAVAVYALSINKPSDIVLPPNLVDEQPPQGSDEEPEDTHERAMIRNFYGQFDDGGNSVILYWDIASNDSVIEKIELYSQNNLIADVTNTQSYEMPITVYQFATGVNEFELRCSLKNEVSISEKTSVVVDYIFDFQKSSEWVNDPLLGEGIMISLSYTYNLSTPVGTPIITVKDSSDADSAVEFVANTELSHTNNYVTMQTTYFLPTASLPEGLASWRITWLFDVVQISTEDRISIDIKREDSELPPSDEEDENFEPATEGDTTDD</sequence>
<dbReference type="RefSeq" id="WP_110370660.1">
    <property type="nucleotide sequence ID" value="NZ_CABKRQ010000007.1"/>
</dbReference>
<protein>
    <submittedName>
        <fullName evidence="2">Uncharacterized protein</fullName>
    </submittedName>
</protein>
<dbReference type="Proteomes" id="UP000247612">
    <property type="component" value="Unassembled WGS sequence"/>
</dbReference>
<evidence type="ECO:0000256" key="1">
    <source>
        <dbReference type="SAM" id="MobiDB-lite"/>
    </source>
</evidence>
<dbReference type="OrthoDB" id="5689851at2"/>
<reference evidence="2 3" key="1">
    <citation type="submission" date="2018-05" db="EMBL/GenBank/DDBJ databases">
        <title>Genomic Encyclopedia of Type Strains, Phase IV (KMG-IV): sequencing the most valuable type-strain genomes for metagenomic binning, comparative biology and taxonomic classification.</title>
        <authorList>
            <person name="Goeker M."/>
        </authorList>
    </citation>
    <scope>NUCLEOTIDE SEQUENCE [LARGE SCALE GENOMIC DNA]</scope>
    <source>
        <strain evidence="2 3">JC118</strain>
    </source>
</reference>
<organism evidence="2 3">
    <name type="scientific">Dielma fastidiosa</name>
    <dbReference type="NCBI Taxonomy" id="1034346"/>
    <lineage>
        <taxon>Bacteria</taxon>
        <taxon>Bacillati</taxon>
        <taxon>Bacillota</taxon>
        <taxon>Erysipelotrichia</taxon>
        <taxon>Erysipelotrichales</taxon>
        <taxon>Erysipelotrichaceae</taxon>
        <taxon>Dielma</taxon>
    </lineage>
</organism>
<dbReference type="AlphaFoldDB" id="A0A318L248"/>
<evidence type="ECO:0000313" key="3">
    <source>
        <dbReference type="Proteomes" id="UP000247612"/>
    </source>
</evidence>
<dbReference type="STRING" id="1034346.GCA_000313565_02644"/>
<keyword evidence="3" id="KW-1185">Reference proteome</keyword>
<evidence type="ECO:0000313" key="2">
    <source>
        <dbReference type="EMBL" id="PXX74513.1"/>
    </source>
</evidence>
<name>A0A318L248_9FIRM</name>
<comment type="caution">
    <text evidence="2">The sequence shown here is derived from an EMBL/GenBank/DDBJ whole genome shotgun (WGS) entry which is preliminary data.</text>
</comment>
<accession>A0A318L248</accession>
<dbReference type="EMBL" id="QJKH01000024">
    <property type="protein sequence ID" value="PXX74513.1"/>
    <property type="molecule type" value="Genomic_DNA"/>
</dbReference>
<proteinExistence type="predicted"/>
<feature type="region of interest" description="Disordered" evidence="1">
    <location>
        <begin position="258"/>
        <end position="287"/>
    </location>
</feature>
<gene>
    <name evidence="2" type="ORF">DES51_12418</name>
</gene>